<keyword evidence="2" id="KW-1185">Reference proteome</keyword>
<dbReference type="AlphaFoldDB" id="A0A1Q9LR46"/>
<dbReference type="STRING" id="1193682.BJP25_12350"/>
<dbReference type="Proteomes" id="UP000186040">
    <property type="component" value="Unassembled WGS sequence"/>
</dbReference>
<dbReference type="OrthoDB" id="3695409at2"/>
<evidence type="ECO:0000313" key="2">
    <source>
        <dbReference type="Proteomes" id="UP000186040"/>
    </source>
</evidence>
<name>A0A1Q9LR46_9PSEU</name>
<evidence type="ECO:0000313" key="1">
    <source>
        <dbReference type="EMBL" id="OLR94527.1"/>
    </source>
</evidence>
<comment type="caution">
    <text evidence="1">The sequence shown here is derived from an EMBL/GenBank/DDBJ whole genome shotgun (WGS) entry which is preliminary data.</text>
</comment>
<reference evidence="1 2" key="1">
    <citation type="submission" date="2016-10" db="EMBL/GenBank/DDBJ databases">
        <title>The Draft Genome Sequence of Actinokineospora bangkokensis 44EHWT reveals the biosynthetic pathway of antifungal compounds Thailandins with unusual extender unit butylmalonyl-CoA.</title>
        <authorList>
            <person name="Greule A."/>
            <person name="Intra B."/>
            <person name="Flemming S."/>
            <person name="Rommel M.G."/>
            <person name="Panbangred W."/>
            <person name="Bechthold A."/>
        </authorList>
    </citation>
    <scope>NUCLEOTIDE SEQUENCE [LARGE SCALE GENOMIC DNA]</scope>
    <source>
        <strain evidence="1 2">44EHW</strain>
    </source>
</reference>
<dbReference type="RefSeq" id="WP_075973905.1">
    <property type="nucleotide sequence ID" value="NZ_MKQR01000007.1"/>
</dbReference>
<proteinExistence type="predicted"/>
<organism evidence="1 2">
    <name type="scientific">Actinokineospora bangkokensis</name>
    <dbReference type="NCBI Taxonomy" id="1193682"/>
    <lineage>
        <taxon>Bacteria</taxon>
        <taxon>Bacillati</taxon>
        <taxon>Actinomycetota</taxon>
        <taxon>Actinomycetes</taxon>
        <taxon>Pseudonocardiales</taxon>
        <taxon>Pseudonocardiaceae</taxon>
        <taxon>Actinokineospora</taxon>
    </lineage>
</organism>
<gene>
    <name evidence="1" type="ORF">BJP25_12350</name>
</gene>
<accession>A0A1Q9LR46</accession>
<sequence>MSDTTSTTADRKLTEGTALPTQPCSVVWSDGRAFVLEPPVWVGLDHRGRLARLTPAALQRQGWSHDKLS</sequence>
<dbReference type="EMBL" id="MKQR01000007">
    <property type="protein sequence ID" value="OLR94527.1"/>
    <property type="molecule type" value="Genomic_DNA"/>
</dbReference>
<protein>
    <submittedName>
        <fullName evidence="1">Uncharacterized protein</fullName>
    </submittedName>
</protein>